<protein>
    <submittedName>
        <fullName evidence="1">Tellurite resistance TerB family protein</fullName>
    </submittedName>
</protein>
<dbReference type="SUPFAM" id="SSF158682">
    <property type="entry name" value="TerB-like"/>
    <property type="match status" value="1"/>
</dbReference>
<dbReference type="EMBL" id="JAYGHX010000018">
    <property type="protein sequence ID" value="MEA5392821.1"/>
    <property type="molecule type" value="Genomic_DNA"/>
</dbReference>
<organism evidence="1 2">
    <name type="scientific">Cyanobium gracile UHCC 0139</name>
    <dbReference type="NCBI Taxonomy" id="3110308"/>
    <lineage>
        <taxon>Bacteria</taxon>
        <taxon>Bacillati</taxon>
        <taxon>Cyanobacteriota</taxon>
        <taxon>Cyanophyceae</taxon>
        <taxon>Synechococcales</taxon>
        <taxon>Prochlorococcaceae</taxon>
        <taxon>Cyanobium</taxon>
    </lineage>
</organism>
<evidence type="ECO:0000313" key="2">
    <source>
        <dbReference type="Proteomes" id="UP001304461"/>
    </source>
</evidence>
<dbReference type="RefSeq" id="WP_323306737.1">
    <property type="nucleotide sequence ID" value="NZ_JAYGHX010000018.1"/>
</dbReference>
<dbReference type="Proteomes" id="UP001304461">
    <property type="component" value="Unassembled WGS sequence"/>
</dbReference>
<accession>A0ABU5RYE8</accession>
<dbReference type="CDD" id="cd07176">
    <property type="entry name" value="terB"/>
    <property type="match status" value="1"/>
</dbReference>
<dbReference type="InterPro" id="IPR029024">
    <property type="entry name" value="TerB-like"/>
</dbReference>
<gene>
    <name evidence="1" type="ORF">VB738_16285</name>
</gene>
<reference evidence="1 2" key="1">
    <citation type="submission" date="2023-12" db="EMBL/GenBank/DDBJ databases">
        <title>Baltic Sea Cyanobacteria.</title>
        <authorList>
            <person name="Delbaje E."/>
            <person name="Fewer D.P."/>
            <person name="Shishido T.K."/>
        </authorList>
    </citation>
    <scope>NUCLEOTIDE SEQUENCE [LARGE SCALE GENOMIC DNA]</scope>
    <source>
        <strain evidence="1 2">UHCC 0139</strain>
    </source>
</reference>
<comment type="caution">
    <text evidence="1">The sequence shown here is derived from an EMBL/GenBank/DDBJ whole genome shotgun (WGS) entry which is preliminary data.</text>
</comment>
<name>A0ABU5RYE8_9CYAN</name>
<sequence>MNPSEAFAAIGLAAVACDGALDGDEAAMLRQLLEVRSPYANLGEAVMGAMFDGLLGRLSSGGWEQLLMEAAPVLSAPQQETAYAMAALLVHTNRSFKPVEQAMLQRLGELISVPAERCSQILDVMAVLHRDSLKS</sequence>
<dbReference type="Gene3D" id="1.10.3680.10">
    <property type="entry name" value="TerB-like"/>
    <property type="match status" value="1"/>
</dbReference>
<keyword evidence="2" id="KW-1185">Reference proteome</keyword>
<evidence type="ECO:0000313" key="1">
    <source>
        <dbReference type="EMBL" id="MEA5392821.1"/>
    </source>
</evidence>
<proteinExistence type="predicted"/>